<dbReference type="Proteomes" id="UP000033636">
    <property type="component" value="Unassembled WGS sequence"/>
</dbReference>
<protein>
    <submittedName>
        <fullName evidence="1">Uncharacterized protein</fullName>
    </submittedName>
</protein>
<evidence type="ECO:0000313" key="1">
    <source>
        <dbReference type="EMBL" id="MFB6490510.1"/>
    </source>
</evidence>
<name>A0ACC6V1K5_9CREN</name>
<feature type="non-terminal residue" evidence="1">
    <location>
        <position position="1"/>
    </location>
</feature>
<dbReference type="EMBL" id="JZWT02000009">
    <property type="protein sequence ID" value="MFB6490510.1"/>
    <property type="molecule type" value="Genomic_DNA"/>
</dbReference>
<proteinExistence type="predicted"/>
<organism evidence="1 2">
    <name type="scientific">Thermoproteus sp. AZ2</name>
    <dbReference type="NCBI Taxonomy" id="1609232"/>
    <lineage>
        <taxon>Archaea</taxon>
        <taxon>Thermoproteota</taxon>
        <taxon>Thermoprotei</taxon>
        <taxon>Thermoproteales</taxon>
        <taxon>Thermoproteaceae</taxon>
        <taxon>Thermoproteus</taxon>
    </lineage>
</organism>
<gene>
    <name evidence="1" type="ORF">TU35_004555</name>
</gene>
<accession>A0ACC6V1K5</accession>
<reference evidence="1" key="1">
    <citation type="submission" date="2024-07" db="EMBL/GenBank/DDBJ databases">
        <title>Metagenome and Metagenome-Assembled Genomes of Archaea from a hot spring from the geothermal field of Los Azufres, Mexico.</title>
        <authorList>
            <person name="Marin-Paredes R."/>
            <person name="Martinez-Romero E."/>
            <person name="Servin-Garciduenas L.E."/>
        </authorList>
    </citation>
    <scope>NUCLEOTIDE SEQUENCE</scope>
</reference>
<evidence type="ECO:0000313" key="2">
    <source>
        <dbReference type="Proteomes" id="UP000033636"/>
    </source>
</evidence>
<sequence>TIITPYGWTDYMEDVQLMAEQLNAFGIKTTYSYPSASTEYTDMYTGEFIIGCLWTWIGITPYTYFEAIMYPPGPNGTVLPVGVYAWADFERWNVNIHYIWEVFNNLSYVPLTDYKTQQKYFTILEKAYLECPPAIPTFVQPEWYEYSTVYWVGWPTPSNPSPVLPPPWDVPQAILIPLMLKPASLATTTTTATATTTTTVMTTTTVVSGTTITTAITSTISSVITTTVSSIVSSVTTVAALPSWVWAVIAVLIIVIIVVAVLALRRR</sequence>
<comment type="caution">
    <text evidence="1">The sequence shown here is derived from an EMBL/GenBank/DDBJ whole genome shotgun (WGS) entry which is preliminary data.</text>
</comment>